<protein>
    <recommendedName>
        <fullName evidence="1">ISXO2-like transposase domain-containing protein</fullName>
    </recommendedName>
</protein>
<evidence type="ECO:0000313" key="3">
    <source>
        <dbReference type="Proteomes" id="UP000740883"/>
    </source>
</evidence>
<gene>
    <name evidence="2" type="ORF">NGRA_0963</name>
</gene>
<dbReference type="SMART" id="SM01126">
    <property type="entry name" value="DDE_Tnp_IS1595"/>
    <property type="match status" value="1"/>
</dbReference>
<comment type="caution">
    <text evidence="2">The sequence shown here is derived from an EMBL/GenBank/DDBJ whole genome shotgun (WGS) entry which is preliminary data.</text>
</comment>
<dbReference type="AlphaFoldDB" id="A0A9P6L016"/>
<keyword evidence="3" id="KW-1185">Reference proteome</keyword>
<evidence type="ECO:0000259" key="1">
    <source>
        <dbReference type="SMART" id="SM01126"/>
    </source>
</evidence>
<dbReference type="InterPro" id="IPR024445">
    <property type="entry name" value="Tnp_ISXO2-like"/>
</dbReference>
<reference evidence="2 3" key="1">
    <citation type="journal article" date="2020" name="Genome Biol. Evol.">
        <title>Comparative genomics of strictly vertically transmitted, feminizing microsporidia endosymbionts of amphipod crustaceans.</title>
        <authorList>
            <person name="Cormier A."/>
            <person name="Chebbi M.A."/>
            <person name="Giraud I."/>
            <person name="Wattier R."/>
            <person name="Teixeira M."/>
            <person name="Gilbert C."/>
            <person name="Rigaud T."/>
            <person name="Cordaux R."/>
        </authorList>
    </citation>
    <scope>NUCLEOTIDE SEQUENCE [LARGE SCALE GENOMIC DNA]</scope>
    <source>
        <strain evidence="2 3">Ou3-Ou53</strain>
    </source>
</reference>
<dbReference type="PANTHER" id="PTHR47163">
    <property type="entry name" value="DDE_TNP_IS1595 DOMAIN-CONTAINING PROTEIN"/>
    <property type="match status" value="1"/>
</dbReference>
<dbReference type="Proteomes" id="UP000740883">
    <property type="component" value="Unassembled WGS sequence"/>
</dbReference>
<organism evidence="2 3">
    <name type="scientific">Nosema granulosis</name>
    <dbReference type="NCBI Taxonomy" id="83296"/>
    <lineage>
        <taxon>Eukaryota</taxon>
        <taxon>Fungi</taxon>
        <taxon>Fungi incertae sedis</taxon>
        <taxon>Microsporidia</taxon>
        <taxon>Nosematidae</taxon>
        <taxon>Nosema</taxon>
    </lineage>
</organism>
<dbReference type="InterPro" id="IPR053164">
    <property type="entry name" value="IS1016-like_transposase"/>
</dbReference>
<dbReference type="PANTHER" id="PTHR47163:SF2">
    <property type="entry name" value="SI:DKEY-17M8.2"/>
    <property type="match status" value="1"/>
</dbReference>
<dbReference type="EMBL" id="SBJO01000048">
    <property type="protein sequence ID" value="KAF9763923.1"/>
    <property type="molecule type" value="Genomic_DNA"/>
</dbReference>
<feature type="domain" description="ISXO2-like transposase" evidence="1">
    <location>
        <begin position="9"/>
        <end position="158"/>
    </location>
</feature>
<evidence type="ECO:0000313" key="2">
    <source>
        <dbReference type="EMBL" id="KAF9763923.1"/>
    </source>
</evidence>
<proteinExistence type="predicted"/>
<accession>A0A9P6L016</accession>
<sequence length="167" mass="19680">MLHIDITFKIGGEDVEIQIDETEICNGKIIINPSSIYDSYPNIQWIIVGIENNKRNNFFLELFFNRKASTIRELLKRRVERGTIIVTDGYPFYPSAIKSFGSVHHVVNHTRGFVNRDGMHTNLIENLWSHLKQEYRLRGGVNKDRIQLFLNEFEWKKNILNMMTRKP</sequence>
<name>A0A9P6L016_9MICR</name>
<dbReference type="Pfam" id="PF12762">
    <property type="entry name" value="DDE_Tnp_IS1595"/>
    <property type="match status" value="1"/>
</dbReference>
<dbReference type="OrthoDB" id="2193057at2759"/>